<protein>
    <submittedName>
        <fullName evidence="2">Uncharacterized protein</fullName>
    </submittedName>
</protein>
<reference evidence="2 3" key="1">
    <citation type="journal article" date="2016" name="Genome Biol. Evol.">
        <title>Divergent and convergent evolution of fungal pathogenicity.</title>
        <authorList>
            <person name="Shang Y."/>
            <person name="Xiao G."/>
            <person name="Zheng P."/>
            <person name="Cen K."/>
            <person name="Zhan S."/>
            <person name="Wang C."/>
        </authorList>
    </citation>
    <scope>NUCLEOTIDE SEQUENCE [LARGE SCALE GENOMIC DNA]</scope>
    <source>
        <strain evidence="2 3">ARSEF 2679</strain>
    </source>
</reference>
<feature type="compositionally biased region" description="Low complexity" evidence="1">
    <location>
        <begin position="51"/>
        <end position="66"/>
    </location>
</feature>
<keyword evidence="3" id="KW-1185">Reference proteome</keyword>
<dbReference type="OrthoDB" id="4897217at2759"/>
<evidence type="ECO:0000313" key="2">
    <source>
        <dbReference type="EMBL" id="OAA65011.1"/>
    </source>
</evidence>
<dbReference type="GeneID" id="30020713"/>
<dbReference type="AlphaFoldDB" id="A0A167XIF8"/>
<evidence type="ECO:0000313" key="3">
    <source>
        <dbReference type="Proteomes" id="UP000076744"/>
    </source>
</evidence>
<dbReference type="RefSeq" id="XP_018704983.1">
    <property type="nucleotide sequence ID" value="XM_018848027.1"/>
</dbReference>
<evidence type="ECO:0000256" key="1">
    <source>
        <dbReference type="SAM" id="MobiDB-lite"/>
    </source>
</evidence>
<proteinExistence type="predicted"/>
<dbReference type="EMBL" id="AZHB01000009">
    <property type="protein sequence ID" value="OAA65011.1"/>
    <property type="molecule type" value="Genomic_DNA"/>
</dbReference>
<gene>
    <name evidence="2" type="ORF">ISF_04421</name>
</gene>
<organism evidence="2 3">
    <name type="scientific">Cordyceps fumosorosea (strain ARSEF 2679)</name>
    <name type="common">Isaria fumosorosea</name>
    <dbReference type="NCBI Taxonomy" id="1081104"/>
    <lineage>
        <taxon>Eukaryota</taxon>
        <taxon>Fungi</taxon>
        <taxon>Dikarya</taxon>
        <taxon>Ascomycota</taxon>
        <taxon>Pezizomycotina</taxon>
        <taxon>Sordariomycetes</taxon>
        <taxon>Hypocreomycetidae</taxon>
        <taxon>Hypocreales</taxon>
        <taxon>Cordycipitaceae</taxon>
        <taxon>Cordyceps</taxon>
    </lineage>
</organism>
<sequence>MEATEQIVIPQMSPAKQDRILIWRNEVATASLDDGTSSTANDNASSRHVGSSSATSTTTASSSSSSRPALILARGRQALAKVARRLSRRSWRSGKQAGEDDDGPTRTAMYARLSPDYRPDADEEVDGDIPPLRRPE</sequence>
<accession>A0A167XIF8</accession>
<comment type="caution">
    <text evidence="2">The sequence shown here is derived from an EMBL/GenBank/DDBJ whole genome shotgun (WGS) entry which is preliminary data.</text>
</comment>
<dbReference type="Proteomes" id="UP000076744">
    <property type="component" value="Unassembled WGS sequence"/>
</dbReference>
<feature type="region of interest" description="Disordered" evidence="1">
    <location>
        <begin position="31"/>
        <end position="71"/>
    </location>
</feature>
<feature type="region of interest" description="Disordered" evidence="1">
    <location>
        <begin position="84"/>
        <end position="136"/>
    </location>
</feature>
<feature type="compositionally biased region" description="Polar residues" evidence="1">
    <location>
        <begin position="34"/>
        <end position="50"/>
    </location>
</feature>
<name>A0A167XIF8_CORFA</name>